<dbReference type="PANTHER" id="PTHR32063:SF24">
    <property type="entry name" value="CATION EFFLUX SYSTEM (ACRB_ACRD_ACRF FAMILY)"/>
    <property type="match status" value="1"/>
</dbReference>
<dbReference type="Pfam" id="PF00873">
    <property type="entry name" value="ACR_tran"/>
    <property type="match status" value="1"/>
</dbReference>
<feature type="transmembrane region" description="Helical" evidence="1">
    <location>
        <begin position="12"/>
        <end position="31"/>
    </location>
</feature>
<evidence type="ECO:0000256" key="1">
    <source>
        <dbReference type="SAM" id="Phobius"/>
    </source>
</evidence>
<dbReference type="Proteomes" id="UP000029643">
    <property type="component" value="Unassembled WGS sequence"/>
</dbReference>
<name>A0A090WY20_9FLAO</name>
<organism evidence="2 3">
    <name type="scientific">Algibacter lectus</name>
    <dbReference type="NCBI Taxonomy" id="221126"/>
    <lineage>
        <taxon>Bacteria</taxon>
        <taxon>Pseudomonadati</taxon>
        <taxon>Bacteroidota</taxon>
        <taxon>Flavobacteriia</taxon>
        <taxon>Flavobacteriales</taxon>
        <taxon>Flavobacteriaceae</taxon>
        <taxon>Algibacter</taxon>
    </lineage>
</organism>
<comment type="caution">
    <text evidence="2">The sequence shown here is derived from an EMBL/GenBank/DDBJ whole genome shotgun (WGS) entry which is preliminary data.</text>
</comment>
<keyword evidence="1" id="KW-1133">Transmembrane helix</keyword>
<dbReference type="PANTHER" id="PTHR32063">
    <property type="match status" value="1"/>
</dbReference>
<dbReference type="AlphaFoldDB" id="A0A090WY20"/>
<gene>
    <name evidence="2" type="ORF">JCM19274_619</name>
</gene>
<dbReference type="GO" id="GO:0042910">
    <property type="term" value="F:xenobiotic transmembrane transporter activity"/>
    <property type="evidence" value="ECO:0007669"/>
    <property type="project" value="TreeGrafter"/>
</dbReference>
<dbReference type="InterPro" id="IPR001036">
    <property type="entry name" value="Acrflvin-R"/>
</dbReference>
<evidence type="ECO:0000313" key="2">
    <source>
        <dbReference type="EMBL" id="GAL80329.1"/>
    </source>
</evidence>
<proteinExistence type="predicted"/>
<sequence>MLSHIINFSIKNKFIVLLFTVFIIGFGLYSLSQIPIGAVPDVTNNQVQVITTSRNLSTQDMEQFITYPVELEMANLPGVIEIRSISKFGLSVVTIVFNDAMGDFFTQTAYC</sequence>
<dbReference type="Gene3D" id="3.30.70.1430">
    <property type="entry name" value="Multidrug efflux transporter AcrB pore domain"/>
    <property type="match status" value="1"/>
</dbReference>
<keyword evidence="1" id="KW-0812">Transmembrane</keyword>
<dbReference type="EMBL" id="BBNU01000010">
    <property type="protein sequence ID" value="GAL80329.1"/>
    <property type="molecule type" value="Genomic_DNA"/>
</dbReference>
<evidence type="ECO:0000313" key="3">
    <source>
        <dbReference type="Proteomes" id="UP000029643"/>
    </source>
</evidence>
<protein>
    <submittedName>
        <fullName evidence="2">Cobalt-zinc-cadmium resistance protein CzcA</fullName>
    </submittedName>
</protein>
<keyword evidence="1" id="KW-0472">Membrane</keyword>
<dbReference type="Gene3D" id="1.20.1640.10">
    <property type="entry name" value="Multidrug efflux transporter AcrB transmembrane domain"/>
    <property type="match status" value="1"/>
</dbReference>
<accession>A0A090WY20</accession>
<dbReference type="SUPFAM" id="SSF82693">
    <property type="entry name" value="Multidrug efflux transporter AcrB pore domain, PN1, PN2, PC1 and PC2 subdomains"/>
    <property type="match status" value="1"/>
</dbReference>
<reference evidence="2" key="1">
    <citation type="journal article" date="2014" name="Genome Announc.">
        <title>Draft Genome Sequences of Marine Flavobacterium Algibacter lectus Strains SS8 and NR4.</title>
        <authorList>
            <person name="Takatani N."/>
            <person name="Nakanishi M."/>
            <person name="Meirelles P."/>
            <person name="Mino S."/>
            <person name="Suda W."/>
            <person name="Oshima K."/>
            <person name="Hattori M."/>
            <person name="Ohkuma M."/>
            <person name="Hosokawa M."/>
            <person name="Miyashita K."/>
            <person name="Thompson F.L."/>
            <person name="Niwa A."/>
            <person name="Sawabe T."/>
            <person name="Sawabe T."/>
        </authorList>
    </citation>
    <scope>NUCLEOTIDE SEQUENCE [LARGE SCALE GENOMIC DNA]</scope>
    <source>
        <strain evidence="2">JCM 19274</strain>
    </source>
</reference>
<dbReference type="GO" id="GO:0005886">
    <property type="term" value="C:plasma membrane"/>
    <property type="evidence" value="ECO:0007669"/>
    <property type="project" value="TreeGrafter"/>
</dbReference>